<evidence type="ECO:0000313" key="1">
    <source>
        <dbReference type="EMBL" id="JAE25147.1"/>
    </source>
</evidence>
<reference evidence="1" key="1">
    <citation type="submission" date="2014-09" db="EMBL/GenBank/DDBJ databases">
        <authorList>
            <person name="Magalhaes I.L.F."/>
            <person name="Oliveira U."/>
            <person name="Santos F.R."/>
            <person name="Vidigal T.H.D.A."/>
            <person name="Brescovit A.D."/>
            <person name="Santos A.J."/>
        </authorList>
    </citation>
    <scope>NUCLEOTIDE SEQUENCE</scope>
    <source>
        <tissue evidence="1">Shoot tissue taken approximately 20 cm above the soil surface</tissue>
    </source>
</reference>
<protein>
    <submittedName>
        <fullName evidence="1">Uncharacterized protein</fullName>
    </submittedName>
</protein>
<proteinExistence type="predicted"/>
<organism evidence="1">
    <name type="scientific">Arundo donax</name>
    <name type="common">Giant reed</name>
    <name type="synonym">Donax arundinaceus</name>
    <dbReference type="NCBI Taxonomy" id="35708"/>
    <lineage>
        <taxon>Eukaryota</taxon>
        <taxon>Viridiplantae</taxon>
        <taxon>Streptophyta</taxon>
        <taxon>Embryophyta</taxon>
        <taxon>Tracheophyta</taxon>
        <taxon>Spermatophyta</taxon>
        <taxon>Magnoliopsida</taxon>
        <taxon>Liliopsida</taxon>
        <taxon>Poales</taxon>
        <taxon>Poaceae</taxon>
        <taxon>PACMAD clade</taxon>
        <taxon>Arundinoideae</taxon>
        <taxon>Arundineae</taxon>
        <taxon>Arundo</taxon>
    </lineage>
</organism>
<dbReference type="AlphaFoldDB" id="A0A0A9GL12"/>
<name>A0A0A9GL12_ARUDO</name>
<sequence>MSSRNLAPSCGEAMHFGPSGKRVLDRLCEEYMITVQ</sequence>
<accession>A0A0A9GL12</accession>
<reference evidence="1" key="2">
    <citation type="journal article" date="2015" name="Data Brief">
        <title>Shoot transcriptome of the giant reed, Arundo donax.</title>
        <authorList>
            <person name="Barrero R.A."/>
            <person name="Guerrero F.D."/>
            <person name="Moolhuijzen P."/>
            <person name="Goolsby J.A."/>
            <person name="Tidwell J."/>
            <person name="Bellgard S.E."/>
            <person name="Bellgard M.I."/>
        </authorList>
    </citation>
    <scope>NUCLEOTIDE SEQUENCE</scope>
    <source>
        <tissue evidence="1">Shoot tissue taken approximately 20 cm above the soil surface</tissue>
    </source>
</reference>
<dbReference type="EMBL" id="GBRH01172749">
    <property type="protein sequence ID" value="JAE25147.1"/>
    <property type="molecule type" value="Transcribed_RNA"/>
</dbReference>